<accession>A0ABT2WTM0</accession>
<dbReference type="InterPro" id="IPR036388">
    <property type="entry name" value="WH-like_DNA-bd_sf"/>
</dbReference>
<dbReference type="SUPFAM" id="SSF46894">
    <property type="entry name" value="C-terminal effector domain of the bipartite response regulators"/>
    <property type="match status" value="1"/>
</dbReference>
<evidence type="ECO:0000259" key="3">
    <source>
        <dbReference type="PROSITE" id="PS51755"/>
    </source>
</evidence>
<dbReference type="InterPro" id="IPR001867">
    <property type="entry name" value="OmpR/PhoB-type_DNA-bd"/>
</dbReference>
<evidence type="ECO:0000256" key="1">
    <source>
        <dbReference type="ARBA" id="ARBA00023125"/>
    </source>
</evidence>
<dbReference type="InterPro" id="IPR016032">
    <property type="entry name" value="Sig_transdc_resp-reg_C-effctor"/>
</dbReference>
<keyword evidence="1 2" id="KW-0238">DNA-binding</keyword>
<protein>
    <submittedName>
        <fullName evidence="4">Helix-turn-helix domain-containing protein</fullName>
    </submittedName>
</protein>
<dbReference type="Gene3D" id="1.10.10.10">
    <property type="entry name" value="Winged helix-like DNA-binding domain superfamily/Winged helix DNA-binding domain"/>
    <property type="match status" value="1"/>
</dbReference>
<evidence type="ECO:0000313" key="5">
    <source>
        <dbReference type="Proteomes" id="UP001321014"/>
    </source>
</evidence>
<comment type="caution">
    <text evidence="4">The sequence shown here is derived from an EMBL/GenBank/DDBJ whole genome shotgun (WGS) entry which is preliminary data.</text>
</comment>
<dbReference type="EMBL" id="JAOVQN010000014">
    <property type="protein sequence ID" value="MCU9838988.1"/>
    <property type="molecule type" value="Genomic_DNA"/>
</dbReference>
<organism evidence="4 5">
    <name type="scientific">Ruegeria marisflavi</name>
    <dbReference type="NCBI Taxonomy" id="2984152"/>
    <lineage>
        <taxon>Bacteria</taxon>
        <taxon>Pseudomonadati</taxon>
        <taxon>Pseudomonadota</taxon>
        <taxon>Alphaproteobacteria</taxon>
        <taxon>Rhodobacterales</taxon>
        <taxon>Roseobacteraceae</taxon>
        <taxon>Ruegeria</taxon>
    </lineage>
</organism>
<proteinExistence type="predicted"/>
<sequence length="84" mass="9417">MSNNEFNLLHALCQNMNVPMSRQELIDFSRVSGDEIFDRSIDVLVYRLRQKIEPDPAVPVALKTVRNVGYVLCGEQVPGAAGRN</sequence>
<dbReference type="Pfam" id="PF00486">
    <property type="entry name" value="Trans_reg_C"/>
    <property type="match status" value="1"/>
</dbReference>
<dbReference type="CDD" id="cd00383">
    <property type="entry name" value="trans_reg_C"/>
    <property type="match status" value="1"/>
</dbReference>
<feature type="domain" description="OmpR/PhoB-type" evidence="3">
    <location>
        <begin position="1"/>
        <end position="74"/>
    </location>
</feature>
<name>A0ABT2WTM0_9RHOB</name>
<dbReference type="Proteomes" id="UP001321014">
    <property type="component" value="Unassembled WGS sequence"/>
</dbReference>
<dbReference type="PROSITE" id="PS51755">
    <property type="entry name" value="OMPR_PHOB"/>
    <property type="match status" value="1"/>
</dbReference>
<reference evidence="4 5" key="1">
    <citation type="submission" date="2022-10" db="EMBL/GenBank/DDBJ databases">
        <title>Ruegeria sp. nov., isolated from ocean surface water.</title>
        <authorList>
            <person name="He W."/>
            <person name="Wang L."/>
            <person name="Zhang D.-F."/>
        </authorList>
    </citation>
    <scope>NUCLEOTIDE SEQUENCE [LARGE SCALE GENOMIC DNA]</scope>
    <source>
        <strain evidence="4 5">WL0004</strain>
    </source>
</reference>
<feature type="DNA-binding region" description="OmpR/PhoB-type" evidence="2">
    <location>
        <begin position="1"/>
        <end position="74"/>
    </location>
</feature>
<evidence type="ECO:0000256" key="2">
    <source>
        <dbReference type="PROSITE-ProRule" id="PRU01091"/>
    </source>
</evidence>
<evidence type="ECO:0000313" key="4">
    <source>
        <dbReference type="EMBL" id="MCU9838988.1"/>
    </source>
</evidence>
<gene>
    <name evidence="4" type="ORF">OEZ49_14515</name>
</gene>
<keyword evidence="5" id="KW-1185">Reference proteome</keyword>
<dbReference type="SMART" id="SM00862">
    <property type="entry name" value="Trans_reg_C"/>
    <property type="match status" value="1"/>
</dbReference>